<keyword evidence="1" id="KW-0378">Hydrolase</keyword>
<reference evidence="1 2" key="1">
    <citation type="journal article" date="2020" name="Nat. Commun.">
        <title>Genome of Tripterygium wilfordii and identification of cytochrome P450 involved in triptolide biosynthesis.</title>
        <authorList>
            <person name="Tu L."/>
            <person name="Su P."/>
            <person name="Zhang Z."/>
            <person name="Gao L."/>
            <person name="Wang J."/>
            <person name="Hu T."/>
            <person name="Zhou J."/>
            <person name="Zhang Y."/>
            <person name="Zhao Y."/>
            <person name="Liu Y."/>
            <person name="Song Y."/>
            <person name="Tong Y."/>
            <person name="Lu Y."/>
            <person name="Yang J."/>
            <person name="Xu C."/>
            <person name="Jia M."/>
            <person name="Peters R.J."/>
            <person name="Huang L."/>
            <person name="Gao W."/>
        </authorList>
    </citation>
    <scope>NUCLEOTIDE SEQUENCE [LARGE SCALE GENOMIC DNA]</scope>
    <source>
        <strain evidence="2">cv. XIE 37</strain>
        <tissue evidence="1">Leaf</tissue>
    </source>
</reference>
<dbReference type="EMBL" id="JAAARO010000023">
    <property type="protein sequence ID" value="KAF5725987.1"/>
    <property type="molecule type" value="Genomic_DNA"/>
</dbReference>
<organism evidence="1 2">
    <name type="scientific">Tripterygium wilfordii</name>
    <name type="common">Thunder God vine</name>
    <dbReference type="NCBI Taxonomy" id="458696"/>
    <lineage>
        <taxon>Eukaryota</taxon>
        <taxon>Viridiplantae</taxon>
        <taxon>Streptophyta</taxon>
        <taxon>Embryophyta</taxon>
        <taxon>Tracheophyta</taxon>
        <taxon>Spermatophyta</taxon>
        <taxon>Magnoliopsida</taxon>
        <taxon>eudicotyledons</taxon>
        <taxon>Gunneridae</taxon>
        <taxon>Pentapetalae</taxon>
        <taxon>rosids</taxon>
        <taxon>fabids</taxon>
        <taxon>Celastrales</taxon>
        <taxon>Celastraceae</taxon>
        <taxon>Tripterygium</taxon>
    </lineage>
</organism>
<sequence length="103" mass="11734">MSTWSEMQTVIGQHSTYVNFHNFLLDHGAEMMTVDFNEFMNGPIRDKLKIIPATVVWGRQGQLVFNGFADEFMKPRIAEVDELLSKGVNVVVYNGQGVVWELI</sequence>
<keyword evidence="2" id="KW-1185">Reference proteome</keyword>
<name>A0A7J7BWI5_TRIWF</name>
<accession>A0A7J7BWI5</accession>
<dbReference type="InParanoid" id="A0A7J7BWI5"/>
<keyword evidence="1" id="KW-0645">Protease</keyword>
<dbReference type="Gene3D" id="3.40.50.1820">
    <property type="entry name" value="alpha/beta hydrolase"/>
    <property type="match status" value="1"/>
</dbReference>
<evidence type="ECO:0000313" key="2">
    <source>
        <dbReference type="Proteomes" id="UP000593562"/>
    </source>
</evidence>
<evidence type="ECO:0000313" key="1">
    <source>
        <dbReference type="EMBL" id="KAF5725987.1"/>
    </source>
</evidence>
<dbReference type="InterPro" id="IPR029058">
    <property type="entry name" value="AB_hydrolase_fold"/>
</dbReference>
<comment type="caution">
    <text evidence="1">The sequence shown here is derived from an EMBL/GenBank/DDBJ whole genome shotgun (WGS) entry which is preliminary data.</text>
</comment>
<dbReference type="SUPFAM" id="SSF53474">
    <property type="entry name" value="alpha/beta-Hydrolases"/>
    <property type="match status" value="1"/>
</dbReference>
<gene>
    <name evidence="1" type="ORF">HS088_TW23G00724</name>
</gene>
<protein>
    <submittedName>
        <fullName evidence="1">Serine carboxypeptidase-like 51</fullName>
    </submittedName>
</protein>
<proteinExistence type="predicted"/>
<dbReference type="GO" id="GO:0004180">
    <property type="term" value="F:carboxypeptidase activity"/>
    <property type="evidence" value="ECO:0007669"/>
    <property type="project" value="UniProtKB-KW"/>
</dbReference>
<dbReference type="Proteomes" id="UP000593562">
    <property type="component" value="Unassembled WGS sequence"/>
</dbReference>
<dbReference type="AlphaFoldDB" id="A0A7J7BWI5"/>
<keyword evidence="1" id="KW-0121">Carboxypeptidase</keyword>